<name>A0A844FBE5_CLOSV</name>
<dbReference type="Proteomes" id="UP000462363">
    <property type="component" value="Unassembled WGS sequence"/>
</dbReference>
<organism evidence="1 2">
    <name type="scientific">Clostridium scindens (strain JCM 10418 / VPI 12708)</name>
    <dbReference type="NCBI Taxonomy" id="29347"/>
    <lineage>
        <taxon>Bacteria</taxon>
        <taxon>Bacillati</taxon>
        <taxon>Bacillota</taxon>
        <taxon>Clostridia</taxon>
        <taxon>Lachnospirales</taxon>
        <taxon>Lachnospiraceae</taxon>
    </lineage>
</organism>
<dbReference type="AlphaFoldDB" id="A0A844FBE5"/>
<sequence>MTKSKNSINYPPLFASAKYYSKEDFQFPVTAVSKIVTSQTVLKKNSGITLLYFRDSNGKIVVNTREYPVSRGTLMCLGAYHYFQFFPGDGPMKVEQCRFSYDTFLYMAANPYYHFSELTLAAEPLTAHLTGELRDRTEKVVDSLVETSARHCQKGGMTEFLLSMRLMGFLQKTFFRKPEKY</sequence>
<reference evidence="1 2" key="1">
    <citation type="submission" date="2019-08" db="EMBL/GenBank/DDBJ databases">
        <title>In-depth cultivation of the pig gut microbiome towards novel bacterial diversity and tailored functional studies.</title>
        <authorList>
            <person name="Wylensek D."/>
            <person name="Hitch T.C.A."/>
            <person name="Clavel T."/>
        </authorList>
    </citation>
    <scope>NUCLEOTIDE SEQUENCE [LARGE SCALE GENOMIC DNA]</scope>
    <source>
        <strain evidence="1 2">BL-389-WT-3D</strain>
    </source>
</reference>
<gene>
    <name evidence="1" type="ORF">FYJ37_05935</name>
</gene>
<accession>A0A844FBE5</accession>
<evidence type="ECO:0000313" key="2">
    <source>
        <dbReference type="Proteomes" id="UP000462363"/>
    </source>
</evidence>
<dbReference type="EMBL" id="VUMB01000009">
    <property type="protein sequence ID" value="MSS39899.1"/>
    <property type="molecule type" value="Genomic_DNA"/>
</dbReference>
<comment type="caution">
    <text evidence="1">The sequence shown here is derived from an EMBL/GenBank/DDBJ whole genome shotgun (WGS) entry which is preliminary data.</text>
</comment>
<protein>
    <recommendedName>
        <fullName evidence="3">Transcriptional regulator, AraC family</fullName>
    </recommendedName>
</protein>
<evidence type="ECO:0000313" key="1">
    <source>
        <dbReference type="EMBL" id="MSS39899.1"/>
    </source>
</evidence>
<proteinExistence type="predicted"/>
<dbReference type="RefSeq" id="WP_154321988.1">
    <property type="nucleotide sequence ID" value="NZ_CAMAAA010000006.1"/>
</dbReference>
<evidence type="ECO:0008006" key="3">
    <source>
        <dbReference type="Google" id="ProtNLM"/>
    </source>
</evidence>